<feature type="compositionally biased region" description="Low complexity" evidence="11">
    <location>
        <begin position="172"/>
        <end position="182"/>
    </location>
</feature>
<feature type="transmembrane region" description="Helical" evidence="10">
    <location>
        <begin position="26"/>
        <end position="47"/>
    </location>
</feature>
<feature type="region of interest" description="Disordered" evidence="11">
    <location>
        <begin position="642"/>
        <end position="689"/>
    </location>
</feature>
<dbReference type="EMBL" id="JAEHOC010000010">
    <property type="protein sequence ID" value="KAG2437997.1"/>
    <property type="molecule type" value="Genomic_DNA"/>
</dbReference>
<comment type="subcellular location">
    <subcellularLocation>
        <location evidence="1 10">Membrane</location>
        <topology evidence="1 10">Multi-pass membrane protein</topology>
    </subcellularLocation>
</comment>
<evidence type="ECO:0000256" key="5">
    <source>
        <dbReference type="ARBA" id="ARBA00022692"/>
    </source>
</evidence>
<protein>
    <recommendedName>
        <fullName evidence="10">Potassium transporter</fullName>
    </recommendedName>
</protein>
<organism evidence="14 15">
    <name type="scientific">Chlamydomonas incerta</name>
    <dbReference type="NCBI Taxonomy" id="51695"/>
    <lineage>
        <taxon>Eukaryota</taxon>
        <taxon>Viridiplantae</taxon>
        <taxon>Chlorophyta</taxon>
        <taxon>core chlorophytes</taxon>
        <taxon>Chlorophyceae</taxon>
        <taxon>CS clade</taxon>
        <taxon>Chlamydomonadales</taxon>
        <taxon>Chlamydomonadaceae</taxon>
        <taxon>Chlamydomonas</taxon>
    </lineage>
</organism>
<comment type="caution">
    <text evidence="10">Lacks conserved residue(s) required for the propagation of feature annotation.</text>
</comment>
<name>A0A835W2C5_CHLIN</name>
<evidence type="ECO:0000256" key="1">
    <source>
        <dbReference type="ARBA" id="ARBA00004141"/>
    </source>
</evidence>
<feature type="transmembrane region" description="Helical" evidence="10">
    <location>
        <begin position="373"/>
        <end position="394"/>
    </location>
</feature>
<feature type="transmembrane region" description="Helical" evidence="10">
    <location>
        <begin position="553"/>
        <end position="571"/>
    </location>
</feature>
<evidence type="ECO:0000313" key="15">
    <source>
        <dbReference type="Proteomes" id="UP000650467"/>
    </source>
</evidence>
<feature type="transmembrane region" description="Helical" evidence="10">
    <location>
        <begin position="493"/>
        <end position="516"/>
    </location>
</feature>
<dbReference type="AlphaFoldDB" id="A0A835W2C5"/>
<feature type="compositionally biased region" description="Low complexity" evidence="11">
    <location>
        <begin position="670"/>
        <end position="679"/>
    </location>
</feature>
<keyword evidence="5 10" id="KW-0812">Transmembrane</keyword>
<gene>
    <name evidence="14" type="ORF">HXX76_005611</name>
</gene>
<feature type="transmembrane region" description="Helical" evidence="10">
    <location>
        <begin position="414"/>
        <end position="445"/>
    </location>
</feature>
<feature type="domain" description="K+ potassium transporter integral membrane" evidence="12">
    <location>
        <begin position="34"/>
        <end position="577"/>
    </location>
</feature>
<feature type="compositionally biased region" description="Low complexity" evidence="11">
    <location>
        <begin position="1097"/>
        <end position="1109"/>
    </location>
</feature>
<feature type="region of interest" description="Disordered" evidence="11">
    <location>
        <begin position="747"/>
        <end position="769"/>
    </location>
</feature>
<comment type="function">
    <text evidence="10">Potassium transporter.</text>
</comment>
<feature type="region of interest" description="Disordered" evidence="11">
    <location>
        <begin position="603"/>
        <end position="630"/>
    </location>
</feature>
<keyword evidence="9 10" id="KW-0472">Membrane</keyword>
<evidence type="ECO:0000256" key="8">
    <source>
        <dbReference type="ARBA" id="ARBA00023065"/>
    </source>
</evidence>
<keyword evidence="4 10" id="KW-0633">Potassium transport</keyword>
<reference evidence="14" key="1">
    <citation type="journal article" date="2020" name="bioRxiv">
        <title>Comparative genomics of Chlamydomonas.</title>
        <authorList>
            <person name="Craig R.J."/>
            <person name="Hasan A.R."/>
            <person name="Ness R.W."/>
            <person name="Keightley P.D."/>
        </authorList>
    </citation>
    <scope>NUCLEOTIDE SEQUENCE</scope>
    <source>
        <strain evidence="14">SAG 7.73</strain>
    </source>
</reference>
<dbReference type="OrthoDB" id="504708at2759"/>
<feature type="compositionally biased region" description="Low complexity" evidence="11">
    <location>
        <begin position="138"/>
        <end position="153"/>
    </location>
</feature>
<feature type="transmembrane region" description="Helical" evidence="10">
    <location>
        <begin position="297"/>
        <end position="317"/>
    </location>
</feature>
<dbReference type="Pfam" id="PF02705">
    <property type="entry name" value="K_trans"/>
    <property type="match status" value="1"/>
</dbReference>
<keyword evidence="7 10" id="KW-1133">Transmembrane helix</keyword>
<feature type="transmembrane region" description="Helical" evidence="10">
    <location>
        <begin position="67"/>
        <end position="93"/>
    </location>
</feature>
<dbReference type="InterPro" id="IPR053952">
    <property type="entry name" value="K_trans_C"/>
</dbReference>
<keyword evidence="8 10" id="KW-0406">Ion transport</keyword>
<keyword evidence="15" id="KW-1185">Reference proteome</keyword>
<sequence length="1220" mass="127458">MKPGISEPAEDEEGLRGISSTKKKETIAASLALAWGSLGCIYGDIGTSPLYVYSTIFASAQPSEADILGAVSLIFWTLTLIVLIKYVGVVLLADDEGEGGTFSLYSLLCRKIGIRPHDVLFRGESRMLRRLGSATTSNNNNNNNNNWRASAGGDRAGDSARNLNTAAPESHALATAPPGAAAVETRQSTAPPHPPPHPHPRRVWWRRWAASGAAVRARLRRSRAAQLSLWGMTMAATGMVLGDGVLTPAISVMSAVSGLKEATDAVTQQTVVGVSIAVLVLLFSAQRVGTSKMSFTFAPIVALWLCANAGVAIYNLVLYGGGALAGLSPHHIPLFFARHGAEAWRMLGSVMLCVTGAEALYADLGHFSHRSVMAGFCLFVYPCLVLTYVGQGAYLMARPEDVADTFWKCVPRPFFYPMLVLATFASVVASQALITGCFSIISNAIKLGAFPKLSVLHTSEHVRGQVYVPEINWTLMLLCIGVVAGFQDTVALGLAYGLTVSSVFVLTTLLILVVMVAVWEVNLALVTPFALVFLIIELAFLSSNMSKVPEGAWFSLAVSAGVCYIMTIWWMGSTRRALLLAASAGRTRLSELFVMMPLQPQQPLQPHAQPGMPQAIAESQEEVEREGDGGRALSAGACATAHPHPAALDTSGGPPRPQREIVTASNTPSTAGTNGTATPDGGGGLGHAPSRRRLTAIAAAAGASGRVGDVARIDTQSNSISRDSPARLLAAVSARLSMWRPVQLALRLPPPPPSPGDDGTQGQARQGGQLWPLSRQPGIGLYYSETPVGLPHVLIHFLRNVQSVHDVSVFVTVRFVPLPHVQPAERLLVRQLAPFPNFYQVVARYGYMDRVDHGAAFVRQVVTGIVRVLRGGPAIAAEITAAPSAGAGGAGAEGGGAVQRDGGAAGGNAAAAADGIAGGSGSGSSAGGGFRFVTRDRRSGGHRGSRSSANRRSGGRDMAAPAGQEQHAGEQQPQQEQQRGWWGSHGMGLSRRGGMVLQPGEVDFVSRGDSSSDEEDEWASEGDDAGDGGEAAAAGAPAAIARDSNTRADPHGNIGGRTGGSVELGEVVVVAAHTDEVVADCTPAAPPSALPTPIMAPPSGSLPPGASATQLLASPLPAAPAAPAASRSRPQLARAALGSLSGAGLPVDEAAVAHVLEAARHGVVYYLGAVRVRPEPSSPLVAQLLFGATYRLLLGLSRSEVEDWRLPYEHVVELGMVLRI</sequence>
<feature type="transmembrane region" description="Helical" evidence="10">
    <location>
        <begin position="227"/>
        <end position="246"/>
    </location>
</feature>
<feature type="transmembrane region" description="Helical" evidence="10">
    <location>
        <begin position="266"/>
        <end position="285"/>
    </location>
</feature>
<accession>A0A835W2C5</accession>
<feature type="compositionally biased region" description="Acidic residues" evidence="11">
    <location>
        <begin position="1011"/>
        <end position="1027"/>
    </location>
</feature>
<feature type="region of interest" description="Disordered" evidence="11">
    <location>
        <begin position="133"/>
        <end position="199"/>
    </location>
</feature>
<feature type="domain" description="K+ potassium transporter C-terminal" evidence="13">
    <location>
        <begin position="777"/>
        <end position="859"/>
    </location>
</feature>
<evidence type="ECO:0000256" key="2">
    <source>
        <dbReference type="ARBA" id="ARBA00008440"/>
    </source>
</evidence>
<evidence type="ECO:0000256" key="11">
    <source>
        <dbReference type="SAM" id="MobiDB-lite"/>
    </source>
</evidence>
<evidence type="ECO:0000259" key="13">
    <source>
        <dbReference type="Pfam" id="PF22776"/>
    </source>
</evidence>
<evidence type="ECO:0000256" key="3">
    <source>
        <dbReference type="ARBA" id="ARBA00022448"/>
    </source>
</evidence>
<evidence type="ECO:0000313" key="14">
    <source>
        <dbReference type="EMBL" id="KAG2437997.1"/>
    </source>
</evidence>
<dbReference type="NCBIfam" id="TIGR00794">
    <property type="entry name" value="kup"/>
    <property type="match status" value="1"/>
</dbReference>
<dbReference type="GO" id="GO:0015079">
    <property type="term" value="F:potassium ion transmembrane transporter activity"/>
    <property type="evidence" value="ECO:0007669"/>
    <property type="project" value="UniProtKB-UniRule"/>
</dbReference>
<feature type="compositionally biased region" description="Low complexity" evidence="11">
    <location>
        <begin position="959"/>
        <end position="978"/>
    </location>
</feature>
<evidence type="ECO:0000259" key="12">
    <source>
        <dbReference type="Pfam" id="PF02705"/>
    </source>
</evidence>
<feature type="transmembrane region" description="Helical" evidence="10">
    <location>
        <begin position="343"/>
        <end position="361"/>
    </location>
</feature>
<feature type="compositionally biased region" description="Gly residues" evidence="11">
    <location>
        <begin position="918"/>
        <end position="930"/>
    </location>
</feature>
<feature type="compositionally biased region" description="Low complexity" evidence="11">
    <location>
        <begin position="1030"/>
        <end position="1043"/>
    </location>
</feature>
<dbReference type="GO" id="GO:0016020">
    <property type="term" value="C:membrane"/>
    <property type="evidence" value="ECO:0007669"/>
    <property type="project" value="UniProtKB-SubCell"/>
</dbReference>
<comment type="similarity">
    <text evidence="2 10">Belongs to the HAK/KUP transporter (TC 2.A.72.3) family.</text>
</comment>
<feature type="region of interest" description="Disordered" evidence="11">
    <location>
        <begin position="1089"/>
        <end position="1109"/>
    </location>
</feature>
<keyword evidence="6 10" id="KW-0630">Potassium</keyword>
<evidence type="ECO:0000256" key="10">
    <source>
        <dbReference type="RuleBase" id="RU321113"/>
    </source>
</evidence>
<dbReference type="InterPro" id="IPR003855">
    <property type="entry name" value="K+_transporter"/>
</dbReference>
<evidence type="ECO:0000256" key="6">
    <source>
        <dbReference type="ARBA" id="ARBA00022958"/>
    </source>
</evidence>
<dbReference type="PANTHER" id="PTHR30540:SF83">
    <property type="entry name" value="K+ POTASSIUM TRANSPORTER"/>
    <property type="match status" value="1"/>
</dbReference>
<keyword evidence="3" id="KW-0813">Transport</keyword>
<dbReference type="InterPro" id="IPR053951">
    <property type="entry name" value="K_trans_N"/>
</dbReference>
<feature type="region of interest" description="Disordered" evidence="11">
    <location>
        <begin position="918"/>
        <end position="1060"/>
    </location>
</feature>
<evidence type="ECO:0000256" key="4">
    <source>
        <dbReference type="ARBA" id="ARBA00022538"/>
    </source>
</evidence>
<evidence type="ECO:0000256" key="9">
    <source>
        <dbReference type="ARBA" id="ARBA00023136"/>
    </source>
</evidence>
<feature type="transmembrane region" description="Helical" evidence="10">
    <location>
        <begin position="523"/>
        <end position="541"/>
    </location>
</feature>
<dbReference type="PANTHER" id="PTHR30540">
    <property type="entry name" value="OSMOTIC STRESS POTASSIUM TRANSPORTER"/>
    <property type="match status" value="1"/>
</dbReference>
<dbReference type="Pfam" id="PF22776">
    <property type="entry name" value="K_trans_C"/>
    <property type="match status" value="1"/>
</dbReference>
<comment type="caution">
    <text evidence="14">The sequence shown here is derived from an EMBL/GenBank/DDBJ whole genome shotgun (WGS) entry which is preliminary data.</text>
</comment>
<evidence type="ECO:0000256" key="7">
    <source>
        <dbReference type="ARBA" id="ARBA00022989"/>
    </source>
</evidence>
<proteinExistence type="inferred from homology"/>
<dbReference type="Proteomes" id="UP000650467">
    <property type="component" value="Unassembled WGS sequence"/>
</dbReference>